<evidence type="ECO:0000256" key="6">
    <source>
        <dbReference type="SAM" id="Phobius"/>
    </source>
</evidence>
<evidence type="ECO:0000256" key="5">
    <source>
        <dbReference type="ARBA" id="ARBA00023136"/>
    </source>
</evidence>
<evidence type="ECO:0000313" key="7">
    <source>
        <dbReference type="EMBL" id="BBO78906.1"/>
    </source>
</evidence>
<evidence type="ECO:0000256" key="2">
    <source>
        <dbReference type="ARBA" id="ARBA00022475"/>
    </source>
</evidence>
<dbReference type="PANTHER" id="PTHR42770:SF11">
    <property type="entry name" value="INNER MEMBRANE TRANSPORT PROTEIN YBAT"/>
    <property type="match status" value="1"/>
</dbReference>
<organism evidence="7 8">
    <name type="scientific">Desulfosarcina widdelii</name>
    <dbReference type="NCBI Taxonomy" id="947919"/>
    <lineage>
        <taxon>Bacteria</taxon>
        <taxon>Pseudomonadati</taxon>
        <taxon>Thermodesulfobacteriota</taxon>
        <taxon>Desulfobacteria</taxon>
        <taxon>Desulfobacterales</taxon>
        <taxon>Desulfosarcinaceae</taxon>
        <taxon>Desulfosarcina</taxon>
    </lineage>
</organism>
<comment type="subcellular location">
    <subcellularLocation>
        <location evidence="1">Cell membrane</location>
        <topology evidence="1">Multi-pass membrane protein</topology>
    </subcellularLocation>
</comment>
<dbReference type="AlphaFoldDB" id="A0A5K7ZAN1"/>
<name>A0A5K7ZAN1_9BACT</name>
<gene>
    <name evidence="7" type="ORF">DSCW_63230</name>
</gene>
<accession>A0A5K7ZAN1</accession>
<dbReference type="KEGG" id="dwd:DSCW_63230"/>
<feature type="transmembrane region" description="Helical" evidence="6">
    <location>
        <begin position="40"/>
        <end position="59"/>
    </location>
</feature>
<feature type="transmembrane region" description="Helical" evidence="6">
    <location>
        <begin position="373"/>
        <end position="394"/>
    </location>
</feature>
<reference evidence="7 8" key="1">
    <citation type="submission" date="2019-11" db="EMBL/GenBank/DDBJ databases">
        <title>Comparative genomics of hydrocarbon-degrading Desulfosarcina strains.</title>
        <authorList>
            <person name="Watanabe M."/>
            <person name="Kojima H."/>
            <person name="Fukui M."/>
        </authorList>
    </citation>
    <scope>NUCLEOTIDE SEQUENCE [LARGE SCALE GENOMIC DNA]</scope>
    <source>
        <strain evidence="7 8">PP31</strain>
    </source>
</reference>
<feature type="transmembrane region" description="Helical" evidence="6">
    <location>
        <begin position="155"/>
        <end position="173"/>
    </location>
</feature>
<sequence>MDQVEKKIGYWPVVAIGIGGMVGGGIFAVLGLSVQMTHGAAPLAFLAAGLVAMATAYAYTRLSVTFPGQGGTVVFLDQAFGAGLFTGTANVLLWISYIVMLSLYAYAFGSYGAAMFPEGFRSLGKHILISVAVLGVTGLNFLNVETIGRAETWIVAAKIGILLFFTGVGAWTIDVSRIAAGSWPSATSILAGAMIIFLAYEGFELIANTAADVRDPNRTLPRAYYSAVGFVILLYVLVAAVTVGNLPVDRIVAAKDYALAEAAKPFLGSFGYLLITVAALLSTLSAINATLYGAARLSYTIAKDGELPEILERKLWNRPVEGLLITSGATLLVANCFDLSSISTMGSTGFLLIFAAVNAANVHLAEKTGSRRWISIAGVLLCLGALYSLLHYTWQHSPSHIWVLAAMLFLAFAVEGAYRLWRRGNLLLEHFR</sequence>
<dbReference type="OrthoDB" id="127638at2"/>
<feature type="transmembrane region" description="Helical" evidence="6">
    <location>
        <begin position="80"/>
        <end position="106"/>
    </location>
</feature>
<dbReference type="PIRSF" id="PIRSF006060">
    <property type="entry name" value="AA_transporter"/>
    <property type="match status" value="1"/>
</dbReference>
<keyword evidence="5 6" id="KW-0472">Membrane</keyword>
<proteinExistence type="predicted"/>
<dbReference type="GO" id="GO:0005886">
    <property type="term" value="C:plasma membrane"/>
    <property type="evidence" value="ECO:0007669"/>
    <property type="project" value="UniProtKB-SubCell"/>
</dbReference>
<dbReference type="EMBL" id="AP021875">
    <property type="protein sequence ID" value="BBO78906.1"/>
    <property type="molecule type" value="Genomic_DNA"/>
</dbReference>
<feature type="transmembrane region" description="Helical" evidence="6">
    <location>
        <begin position="400"/>
        <end position="421"/>
    </location>
</feature>
<evidence type="ECO:0000313" key="8">
    <source>
        <dbReference type="Proteomes" id="UP000427769"/>
    </source>
</evidence>
<dbReference type="Gene3D" id="1.20.1740.10">
    <property type="entry name" value="Amino acid/polyamine transporter I"/>
    <property type="match status" value="1"/>
</dbReference>
<keyword evidence="2" id="KW-1003">Cell membrane</keyword>
<feature type="transmembrane region" description="Helical" evidence="6">
    <location>
        <begin position="224"/>
        <end position="246"/>
    </location>
</feature>
<dbReference type="InterPro" id="IPR050367">
    <property type="entry name" value="APC_superfamily"/>
</dbReference>
<protein>
    <submittedName>
        <fullName evidence="7">Amino acid transporter</fullName>
    </submittedName>
</protein>
<dbReference type="PANTHER" id="PTHR42770">
    <property type="entry name" value="AMINO ACID TRANSPORTER-RELATED"/>
    <property type="match status" value="1"/>
</dbReference>
<keyword evidence="3 6" id="KW-0812">Transmembrane</keyword>
<feature type="transmembrane region" description="Helical" evidence="6">
    <location>
        <begin position="12"/>
        <end position="34"/>
    </location>
</feature>
<feature type="transmembrane region" description="Helical" evidence="6">
    <location>
        <begin position="266"/>
        <end position="294"/>
    </location>
</feature>
<keyword evidence="4 6" id="KW-1133">Transmembrane helix</keyword>
<keyword evidence="8" id="KW-1185">Reference proteome</keyword>
<dbReference type="Pfam" id="PF13520">
    <property type="entry name" value="AA_permease_2"/>
    <property type="match status" value="1"/>
</dbReference>
<dbReference type="Proteomes" id="UP000427769">
    <property type="component" value="Chromosome"/>
</dbReference>
<feature type="transmembrane region" description="Helical" evidence="6">
    <location>
        <begin position="340"/>
        <end position="361"/>
    </location>
</feature>
<feature type="transmembrane region" description="Helical" evidence="6">
    <location>
        <begin position="185"/>
        <end position="203"/>
    </location>
</feature>
<dbReference type="RefSeq" id="WP_155307489.1">
    <property type="nucleotide sequence ID" value="NZ_AP021875.1"/>
</dbReference>
<feature type="transmembrane region" description="Helical" evidence="6">
    <location>
        <begin position="126"/>
        <end position="143"/>
    </location>
</feature>
<evidence type="ECO:0000256" key="1">
    <source>
        <dbReference type="ARBA" id="ARBA00004651"/>
    </source>
</evidence>
<evidence type="ECO:0000256" key="3">
    <source>
        <dbReference type="ARBA" id="ARBA00022692"/>
    </source>
</evidence>
<dbReference type="GO" id="GO:0022857">
    <property type="term" value="F:transmembrane transporter activity"/>
    <property type="evidence" value="ECO:0007669"/>
    <property type="project" value="InterPro"/>
</dbReference>
<dbReference type="InterPro" id="IPR002293">
    <property type="entry name" value="AA/rel_permease1"/>
</dbReference>
<evidence type="ECO:0000256" key="4">
    <source>
        <dbReference type="ARBA" id="ARBA00022989"/>
    </source>
</evidence>